<evidence type="ECO:0000313" key="2">
    <source>
        <dbReference type="EMBL" id="PRY34635.1"/>
    </source>
</evidence>
<evidence type="ECO:0000256" key="1">
    <source>
        <dbReference type="SAM" id="Phobius"/>
    </source>
</evidence>
<keyword evidence="1" id="KW-0812">Transmembrane</keyword>
<dbReference type="OrthoDB" id="9809130at2"/>
<name>A0A2T0SML0_9BACT</name>
<evidence type="ECO:0000313" key="3">
    <source>
        <dbReference type="Proteomes" id="UP000238375"/>
    </source>
</evidence>
<accession>A0A2T0SML0</accession>
<sequence length="68" mass="7607">MPPTASGTGDWSHIRYIPWSNTFYLAVLFLGFTIGLSVGREPLQDALTGVVGMALVYPMSYWIQTKPW</sequence>
<organism evidence="2 3">
    <name type="scientific">Spirosoma oryzae</name>
    <dbReference type="NCBI Taxonomy" id="1469603"/>
    <lineage>
        <taxon>Bacteria</taxon>
        <taxon>Pseudomonadati</taxon>
        <taxon>Bacteroidota</taxon>
        <taxon>Cytophagia</taxon>
        <taxon>Cytophagales</taxon>
        <taxon>Cytophagaceae</taxon>
        <taxon>Spirosoma</taxon>
    </lineage>
</organism>
<gene>
    <name evidence="2" type="ORF">CLV58_11628</name>
</gene>
<feature type="transmembrane region" description="Helical" evidence="1">
    <location>
        <begin position="22"/>
        <end position="39"/>
    </location>
</feature>
<feature type="transmembrane region" description="Helical" evidence="1">
    <location>
        <begin position="46"/>
        <end position="63"/>
    </location>
</feature>
<keyword evidence="1" id="KW-0472">Membrane</keyword>
<protein>
    <submittedName>
        <fullName evidence="2">Uncharacterized protein</fullName>
    </submittedName>
</protein>
<dbReference type="EMBL" id="PVTE01000016">
    <property type="protein sequence ID" value="PRY34635.1"/>
    <property type="molecule type" value="Genomic_DNA"/>
</dbReference>
<dbReference type="AlphaFoldDB" id="A0A2T0SML0"/>
<dbReference type="Proteomes" id="UP000238375">
    <property type="component" value="Unassembled WGS sequence"/>
</dbReference>
<comment type="caution">
    <text evidence="2">The sequence shown here is derived from an EMBL/GenBank/DDBJ whole genome shotgun (WGS) entry which is preliminary data.</text>
</comment>
<dbReference type="RefSeq" id="WP_146141469.1">
    <property type="nucleotide sequence ID" value="NZ_PVTE01000016.1"/>
</dbReference>
<reference evidence="2 3" key="1">
    <citation type="submission" date="2018-03" db="EMBL/GenBank/DDBJ databases">
        <title>Genomic Encyclopedia of Archaeal and Bacterial Type Strains, Phase II (KMG-II): from individual species to whole genera.</title>
        <authorList>
            <person name="Goeker M."/>
        </authorList>
    </citation>
    <scope>NUCLEOTIDE SEQUENCE [LARGE SCALE GENOMIC DNA]</scope>
    <source>
        <strain evidence="2 3">DSM 28354</strain>
    </source>
</reference>
<keyword evidence="1" id="KW-1133">Transmembrane helix</keyword>
<proteinExistence type="predicted"/>
<keyword evidence="3" id="KW-1185">Reference proteome</keyword>